<name>A0A7V5LUN5_UNCW3</name>
<sequence>MKDYMEWIRTSVFPTNFCPGCGHGIILKAITHAMSQLGIDRKKTVFVSGIGCSGWISSPYIKADTLHVTHGRAIAYATGVKLANPELTVIVIGGDGDIASIGGNHLIHAARRNIDLTVIMADNQNYGMTGGQFSPTTPQGAKTTTSPEGFRERPFDMVKLVKAAGAQYVARYTVAHFPQMVNALKKAIKTNGFAFLHFLSTCPTHFGRRNITSDPYEFLQYLRKNSISVSNAAEKDYAKKIVIGEF</sequence>
<keyword evidence="1" id="KW-0560">Oxidoreductase</keyword>
<proteinExistence type="predicted"/>
<accession>A0A7V5LUN5</accession>
<dbReference type="GO" id="GO:0030976">
    <property type="term" value="F:thiamine pyrophosphate binding"/>
    <property type="evidence" value="ECO:0007669"/>
    <property type="project" value="InterPro"/>
</dbReference>
<dbReference type="PANTHER" id="PTHR48084">
    <property type="entry name" value="2-OXOGLUTARATE OXIDOREDUCTASE SUBUNIT KORB-RELATED"/>
    <property type="match status" value="1"/>
</dbReference>
<reference evidence="3" key="1">
    <citation type="journal article" date="2020" name="mSystems">
        <title>Genome- and Community-Level Interaction Insights into Carbon Utilization and Element Cycling Functions of Hydrothermarchaeota in Hydrothermal Sediment.</title>
        <authorList>
            <person name="Zhou Z."/>
            <person name="Liu Y."/>
            <person name="Xu W."/>
            <person name="Pan J."/>
            <person name="Luo Z.H."/>
            <person name="Li M."/>
        </authorList>
    </citation>
    <scope>NUCLEOTIDE SEQUENCE [LARGE SCALE GENOMIC DNA]</scope>
    <source>
        <strain evidence="3">HyVt-96</strain>
    </source>
</reference>
<evidence type="ECO:0000256" key="1">
    <source>
        <dbReference type="ARBA" id="ARBA00023002"/>
    </source>
</evidence>
<evidence type="ECO:0000259" key="2">
    <source>
        <dbReference type="Pfam" id="PF02775"/>
    </source>
</evidence>
<dbReference type="InterPro" id="IPR029061">
    <property type="entry name" value="THDP-binding"/>
</dbReference>
<dbReference type="GO" id="GO:0045333">
    <property type="term" value="P:cellular respiration"/>
    <property type="evidence" value="ECO:0007669"/>
    <property type="project" value="UniProtKB-ARBA"/>
</dbReference>
<dbReference type="SUPFAM" id="SSF52518">
    <property type="entry name" value="Thiamin diphosphate-binding fold (THDP-binding)"/>
    <property type="match status" value="1"/>
</dbReference>
<dbReference type="EMBL" id="DRTX01000143">
    <property type="protein sequence ID" value="HHF53266.1"/>
    <property type="molecule type" value="Genomic_DNA"/>
</dbReference>
<dbReference type="Proteomes" id="UP000886050">
    <property type="component" value="Unassembled WGS sequence"/>
</dbReference>
<dbReference type="AlphaFoldDB" id="A0A7V5LUN5"/>
<feature type="domain" description="Thiamine pyrophosphate enzyme TPP-binding" evidence="2">
    <location>
        <begin position="60"/>
        <end position="197"/>
    </location>
</feature>
<evidence type="ECO:0000313" key="3">
    <source>
        <dbReference type="EMBL" id="HHF53266.1"/>
    </source>
</evidence>
<dbReference type="InterPro" id="IPR051457">
    <property type="entry name" value="2-oxoacid:Fd_oxidoreductase"/>
</dbReference>
<dbReference type="Pfam" id="PF02775">
    <property type="entry name" value="TPP_enzyme_C"/>
    <property type="match status" value="1"/>
</dbReference>
<dbReference type="CDD" id="cd03375">
    <property type="entry name" value="TPP_OGFOR"/>
    <property type="match status" value="1"/>
</dbReference>
<comment type="caution">
    <text evidence="3">The sequence shown here is derived from an EMBL/GenBank/DDBJ whole genome shotgun (WGS) entry which is preliminary data.</text>
</comment>
<organism evidence="3">
    <name type="scientific">candidate division WOR-3 bacterium</name>
    <dbReference type="NCBI Taxonomy" id="2052148"/>
    <lineage>
        <taxon>Bacteria</taxon>
        <taxon>Bacteria division WOR-3</taxon>
    </lineage>
</organism>
<dbReference type="GO" id="GO:0016625">
    <property type="term" value="F:oxidoreductase activity, acting on the aldehyde or oxo group of donors, iron-sulfur protein as acceptor"/>
    <property type="evidence" value="ECO:0007669"/>
    <property type="project" value="UniProtKB-ARBA"/>
</dbReference>
<gene>
    <name evidence="3" type="ORF">ENL43_02740</name>
</gene>
<protein>
    <submittedName>
        <fullName evidence="3">2-oxoacid:ferredoxin oxidoreductase subunit beta</fullName>
    </submittedName>
</protein>
<dbReference type="Gene3D" id="3.40.50.970">
    <property type="match status" value="1"/>
</dbReference>
<dbReference type="InterPro" id="IPR011766">
    <property type="entry name" value="TPP_enzyme_TPP-bd"/>
</dbReference>
<dbReference type="PANTHER" id="PTHR48084:SF1">
    <property type="entry name" value="2-OXOGLUTARATE SYNTHASE SUBUNIT KORB"/>
    <property type="match status" value="1"/>
</dbReference>